<reference evidence="1 2" key="1">
    <citation type="submission" date="2024-01" db="EMBL/GenBank/DDBJ databases">
        <title>Genome assemblies of Stephania.</title>
        <authorList>
            <person name="Yang L."/>
        </authorList>
    </citation>
    <scope>NUCLEOTIDE SEQUENCE [LARGE SCALE GENOMIC DNA]</scope>
    <source>
        <strain evidence="1">QJT</strain>
        <tissue evidence="1">Leaf</tissue>
    </source>
</reference>
<evidence type="ECO:0000313" key="1">
    <source>
        <dbReference type="EMBL" id="KAK9147029.1"/>
    </source>
</evidence>
<name>A0AAP0K8B4_9MAGN</name>
<protein>
    <submittedName>
        <fullName evidence="1">Uncharacterized protein</fullName>
    </submittedName>
</protein>
<dbReference type="EMBL" id="JBBNAE010000002">
    <property type="protein sequence ID" value="KAK9147029.1"/>
    <property type="molecule type" value="Genomic_DNA"/>
</dbReference>
<evidence type="ECO:0000313" key="2">
    <source>
        <dbReference type="Proteomes" id="UP001417504"/>
    </source>
</evidence>
<dbReference type="Proteomes" id="UP001417504">
    <property type="component" value="Unassembled WGS sequence"/>
</dbReference>
<keyword evidence="2" id="KW-1185">Reference proteome</keyword>
<organism evidence="1 2">
    <name type="scientific">Stephania japonica</name>
    <dbReference type="NCBI Taxonomy" id="461633"/>
    <lineage>
        <taxon>Eukaryota</taxon>
        <taxon>Viridiplantae</taxon>
        <taxon>Streptophyta</taxon>
        <taxon>Embryophyta</taxon>
        <taxon>Tracheophyta</taxon>
        <taxon>Spermatophyta</taxon>
        <taxon>Magnoliopsida</taxon>
        <taxon>Ranunculales</taxon>
        <taxon>Menispermaceae</taxon>
        <taxon>Menispermoideae</taxon>
        <taxon>Cissampelideae</taxon>
        <taxon>Stephania</taxon>
    </lineage>
</organism>
<comment type="caution">
    <text evidence="1">The sequence shown here is derived from an EMBL/GenBank/DDBJ whole genome shotgun (WGS) entry which is preliminary data.</text>
</comment>
<sequence>MDSGEWRIFGGAGLVNFQTSFHRELMEKKERRSLDLKYRTLKWFNLLGPVWCRVHI</sequence>
<accession>A0AAP0K8B4</accession>
<dbReference type="AlphaFoldDB" id="A0AAP0K8B4"/>
<gene>
    <name evidence="1" type="ORF">Sjap_006932</name>
</gene>
<proteinExistence type="predicted"/>